<organism evidence="1 2">
    <name type="scientific">Candidatus Neomicrothrix parvicella RN1</name>
    <dbReference type="NCBI Taxonomy" id="1229780"/>
    <lineage>
        <taxon>Bacteria</taxon>
        <taxon>Bacillati</taxon>
        <taxon>Actinomycetota</taxon>
        <taxon>Acidimicrobiia</taxon>
        <taxon>Acidimicrobiales</taxon>
        <taxon>Microthrixaceae</taxon>
        <taxon>Candidatus Neomicrothrix</taxon>
    </lineage>
</organism>
<name>R4YVR2_9ACTN</name>
<keyword evidence="2" id="KW-1185">Reference proteome</keyword>
<reference evidence="1 2" key="1">
    <citation type="journal article" date="2013" name="ISME J.">
        <title>Metabolic model for the filamentous 'Candidatus Microthrix parvicella' based on genomic and metagenomic analyses.</title>
        <authorList>
            <person name="Jon McIlroy S."/>
            <person name="Kristiansen R."/>
            <person name="Albertsen M."/>
            <person name="Michael Karst S."/>
            <person name="Rossetti S."/>
            <person name="Lund Nielsen J."/>
            <person name="Tandoi V."/>
            <person name="James Seviour R."/>
            <person name="Nielsen P.H."/>
        </authorList>
    </citation>
    <scope>NUCLEOTIDE SEQUENCE [LARGE SCALE GENOMIC DNA]</scope>
    <source>
        <strain evidence="1 2">RN1</strain>
    </source>
</reference>
<evidence type="ECO:0000313" key="1">
    <source>
        <dbReference type="EMBL" id="CCM62124.1"/>
    </source>
</evidence>
<gene>
    <name evidence="1" type="ORF">BN381_100011</name>
</gene>
<dbReference type="Proteomes" id="UP000018291">
    <property type="component" value="Unassembled WGS sequence"/>
</dbReference>
<protein>
    <submittedName>
        <fullName evidence="1">Uncharacterized protein</fullName>
    </submittedName>
</protein>
<dbReference type="EMBL" id="CANL01000002">
    <property type="protein sequence ID" value="CCM62124.1"/>
    <property type="molecule type" value="Genomic_DNA"/>
</dbReference>
<dbReference type="STRING" id="1229780.BN381_100011"/>
<proteinExistence type="predicted"/>
<dbReference type="AlphaFoldDB" id="R4YVR2"/>
<sequence length="146" mass="16095">MVPRFVDGVLPPGEWLASWAEVEATFGGTDWRVHLLEGCRRALLSLKAAGCRRAWIDGSFVTAKVHPGDVDASYDPIGVDRSVLHLALLDMSPGRPAQKAAFGCEFFPNIIEGSSGRYFVEFFQRDRDGRPKGVVVIDLTNEGFEQ</sequence>
<dbReference type="RefSeq" id="WP_012223257.1">
    <property type="nucleotide sequence ID" value="NZ_HG422565.1"/>
</dbReference>
<dbReference type="HOGENOM" id="CLU_119493_0_0_11"/>
<comment type="caution">
    <text evidence="1">The sequence shown here is derived from an EMBL/GenBank/DDBJ whole genome shotgun (WGS) entry which is preliminary data.</text>
</comment>
<dbReference type="InterPro" id="IPR053860">
    <property type="entry name" value="DUF6932"/>
</dbReference>
<dbReference type="Pfam" id="PF22014">
    <property type="entry name" value="DUF6932"/>
    <property type="match status" value="1"/>
</dbReference>
<dbReference type="OrthoDB" id="7032846at2"/>
<accession>R4YVR2</accession>
<evidence type="ECO:0000313" key="2">
    <source>
        <dbReference type="Proteomes" id="UP000018291"/>
    </source>
</evidence>